<dbReference type="GO" id="GO:0045493">
    <property type="term" value="P:xylan catabolic process"/>
    <property type="evidence" value="ECO:0007669"/>
    <property type="project" value="UniProtKB-KW"/>
</dbReference>
<accession>A0A024P7D0</accession>
<evidence type="ECO:0000259" key="4">
    <source>
        <dbReference type="PROSITE" id="PS51677"/>
    </source>
</evidence>
<name>A0A024P7D0_9BACI</name>
<evidence type="ECO:0000313" key="6">
    <source>
        <dbReference type="Proteomes" id="UP000028868"/>
    </source>
</evidence>
<proteinExistence type="predicted"/>
<keyword evidence="6" id="KW-1185">Reference proteome</keyword>
<reference evidence="5 6" key="2">
    <citation type="submission" date="2014-05" db="EMBL/GenBank/DDBJ databases">
        <title>Draft genome sequence of Halobacillus karajensis HK-03.</title>
        <authorList>
            <person name="Khelaifia S."/>
            <person name="Croce O."/>
            <person name="Lagier J.C."/>
            <person name="Raoult D."/>
        </authorList>
    </citation>
    <scope>NUCLEOTIDE SEQUENCE [LARGE SCALE GENOMIC DNA]</scope>
    <source>
        <strain evidence="5 6">HD-03</strain>
    </source>
</reference>
<evidence type="ECO:0000256" key="2">
    <source>
        <dbReference type="ARBA" id="ARBA00022801"/>
    </source>
</evidence>
<keyword evidence="2 5" id="KW-0378">Hydrolase</keyword>
<keyword evidence="5" id="KW-0858">Xylan degradation</keyword>
<keyword evidence="1" id="KW-0479">Metal-binding</keyword>
<evidence type="ECO:0000313" key="5">
    <source>
        <dbReference type="EMBL" id="CDQ24242.1"/>
    </source>
</evidence>
<keyword evidence="3" id="KW-0732">Signal</keyword>
<feature type="signal peptide" evidence="3">
    <location>
        <begin position="1"/>
        <end position="27"/>
    </location>
</feature>
<organism evidence="5 6">
    <name type="scientific">Halobacillus karajensis</name>
    <dbReference type="NCBI Taxonomy" id="195088"/>
    <lineage>
        <taxon>Bacteria</taxon>
        <taxon>Bacillati</taxon>
        <taxon>Bacillota</taxon>
        <taxon>Bacilli</taxon>
        <taxon>Bacillales</taxon>
        <taxon>Bacillaceae</taxon>
        <taxon>Halobacillus</taxon>
    </lineage>
</organism>
<feature type="chain" id="PRO_5001535929" evidence="3">
    <location>
        <begin position="28"/>
        <end position="254"/>
    </location>
</feature>
<dbReference type="Pfam" id="PF01522">
    <property type="entry name" value="Polysacc_deac_1"/>
    <property type="match status" value="1"/>
</dbReference>
<dbReference type="GO" id="GO:0016810">
    <property type="term" value="F:hydrolase activity, acting on carbon-nitrogen (but not peptide) bonds"/>
    <property type="evidence" value="ECO:0007669"/>
    <property type="project" value="InterPro"/>
</dbReference>
<reference evidence="6" key="1">
    <citation type="submission" date="2014-03" db="EMBL/GenBank/DDBJ databases">
        <authorList>
            <person name="Urmite Genomes U."/>
        </authorList>
    </citation>
    <scope>NUCLEOTIDE SEQUENCE [LARGE SCALE GENOMIC DNA]</scope>
    <source>
        <strain evidence="6">HD-03</strain>
    </source>
</reference>
<dbReference type="AlphaFoldDB" id="A0A024P7D0"/>
<evidence type="ECO:0000256" key="1">
    <source>
        <dbReference type="ARBA" id="ARBA00022723"/>
    </source>
</evidence>
<feature type="domain" description="NodB homology" evidence="4">
    <location>
        <begin position="50"/>
        <end position="232"/>
    </location>
</feature>
<dbReference type="InterPro" id="IPR011330">
    <property type="entry name" value="Glyco_hydro/deAcase_b/a-brl"/>
</dbReference>
<dbReference type="CDD" id="cd10917">
    <property type="entry name" value="CE4_NodB_like_6s_7s"/>
    <property type="match status" value="1"/>
</dbReference>
<dbReference type="InterPro" id="IPR002509">
    <property type="entry name" value="NODB_dom"/>
</dbReference>
<sequence>MLPLKNLTACVLLIVIFALLLTVSAYGADHPRHYYEEQGTAIWDVPIPSKYIALTFDDGPSTEYTPEILNILEEHEAKATFFVVGSRAQENPSIIKSMVDNGHELANHSFHHPDFTGISKEELIHEMDNTSEVLENLTGAPPRLFRPPGGVYNDIIVNTANEEGYMVVMWSWHQDTRDWKSPGVQNIVKTVLNNARNGDIILFHDFGGDRSQTVKALQQILPKLRKEGYEFVTVSELLQKHTKYNLFHGVNGVE</sequence>
<keyword evidence="5" id="KW-0326">Glycosidase</keyword>
<keyword evidence="5" id="KW-0624">Polysaccharide degradation</keyword>
<dbReference type="PANTHER" id="PTHR10587">
    <property type="entry name" value="GLYCOSYL TRANSFERASE-RELATED"/>
    <property type="match status" value="1"/>
</dbReference>
<comment type="caution">
    <text evidence="5">The sequence shown here is derived from an EMBL/GenBank/DDBJ whole genome shotgun (WGS) entry which is preliminary data.</text>
</comment>
<keyword evidence="5" id="KW-0119">Carbohydrate metabolism</keyword>
<dbReference type="EMBL" id="CCDI010000003">
    <property type="protein sequence ID" value="CDQ24242.1"/>
    <property type="molecule type" value="Genomic_DNA"/>
</dbReference>
<dbReference type="GO" id="GO:0016020">
    <property type="term" value="C:membrane"/>
    <property type="evidence" value="ECO:0007669"/>
    <property type="project" value="TreeGrafter"/>
</dbReference>
<gene>
    <name evidence="5" type="ORF">BN983_02514</name>
</gene>
<dbReference type="GO" id="GO:0046872">
    <property type="term" value="F:metal ion binding"/>
    <property type="evidence" value="ECO:0007669"/>
    <property type="project" value="UniProtKB-KW"/>
</dbReference>
<dbReference type="PANTHER" id="PTHR10587:SF133">
    <property type="entry name" value="CHITIN DEACETYLASE 1-RELATED"/>
    <property type="match status" value="1"/>
</dbReference>
<dbReference type="Gene3D" id="3.20.20.370">
    <property type="entry name" value="Glycoside hydrolase/deacetylase"/>
    <property type="match status" value="1"/>
</dbReference>
<dbReference type="Proteomes" id="UP000028868">
    <property type="component" value="Unassembled WGS sequence"/>
</dbReference>
<dbReference type="GO" id="GO:0016798">
    <property type="term" value="F:hydrolase activity, acting on glycosyl bonds"/>
    <property type="evidence" value="ECO:0007669"/>
    <property type="project" value="UniProtKB-KW"/>
</dbReference>
<protein>
    <submittedName>
        <fullName evidence="5">Bifunctional xylanase/deacetylase</fullName>
    </submittedName>
</protein>
<evidence type="ECO:0000256" key="3">
    <source>
        <dbReference type="SAM" id="SignalP"/>
    </source>
</evidence>
<dbReference type="InterPro" id="IPR050248">
    <property type="entry name" value="Polysacc_deacetylase_ArnD"/>
</dbReference>
<dbReference type="SUPFAM" id="SSF88713">
    <property type="entry name" value="Glycoside hydrolase/deacetylase"/>
    <property type="match status" value="1"/>
</dbReference>
<dbReference type="PROSITE" id="PS51677">
    <property type="entry name" value="NODB"/>
    <property type="match status" value="1"/>
</dbReference>